<dbReference type="Proteomes" id="UP001408356">
    <property type="component" value="Unassembled WGS sequence"/>
</dbReference>
<evidence type="ECO:0000256" key="3">
    <source>
        <dbReference type="PROSITE-ProRule" id="PRU00023"/>
    </source>
</evidence>
<evidence type="ECO:0000256" key="1">
    <source>
        <dbReference type="ARBA" id="ARBA00022737"/>
    </source>
</evidence>
<dbReference type="InterPro" id="IPR050663">
    <property type="entry name" value="Ankyrin-SOCS_Box"/>
</dbReference>
<dbReference type="PROSITE" id="PS50297">
    <property type="entry name" value="ANK_REP_REGION"/>
    <property type="match status" value="2"/>
</dbReference>
<dbReference type="PANTHER" id="PTHR24193:SF121">
    <property type="entry name" value="ADA2A-CONTAINING COMPLEX COMPONENT 3, ISOFORM D"/>
    <property type="match status" value="1"/>
</dbReference>
<evidence type="ECO:0000313" key="4">
    <source>
        <dbReference type="EMBL" id="KAK9417356.1"/>
    </source>
</evidence>
<dbReference type="InterPro" id="IPR036770">
    <property type="entry name" value="Ankyrin_rpt-contain_sf"/>
</dbReference>
<organism evidence="4 5">
    <name type="scientific">Seiridium unicorne</name>
    <dbReference type="NCBI Taxonomy" id="138068"/>
    <lineage>
        <taxon>Eukaryota</taxon>
        <taxon>Fungi</taxon>
        <taxon>Dikarya</taxon>
        <taxon>Ascomycota</taxon>
        <taxon>Pezizomycotina</taxon>
        <taxon>Sordariomycetes</taxon>
        <taxon>Xylariomycetidae</taxon>
        <taxon>Amphisphaeriales</taxon>
        <taxon>Sporocadaceae</taxon>
        <taxon>Seiridium</taxon>
    </lineage>
</organism>
<dbReference type="EMBL" id="JARVKF010000399">
    <property type="protein sequence ID" value="KAK9417356.1"/>
    <property type="molecule type" value="Genomic_DNA"/>
</dbReference>
<keyword evidence="2 3" id="KW-0040">ANK repeat</keyword>
<reference evidence="4 5" key="1">
    <citation type="journal article" date="2024" name="J. Plant Pathol.">
        <title>Sequence and assembly of the genome of Seiridium unicorne, isolate CBS 538.82, causal agent of cypress canker disease.</title>
        <authorList>
            <person name="Scali E."/>
            <person name="Rocca G.D."/>
            <person name="Danti R."/>
            <person name="Garbelotto M."/>
            <person name="Barberini S."/>
            <person name="Baroncelli R."/>
            <person name="Emiliani G."/>
        </authorList>
    </citation>
    <scope>NUCLEOTIDE SEQUENCE [LARGE SCALE GENOMIC DNA]</scope>
    <source>
        <strain evidence="4 5">BM-138-508</strain>
    </source>
</reference>
<keyword evidence="1" id="KW-0677">Repeat</keyword>
<dbReference type="SUPFAM" id="SSF48403">
    <property type="entry name" value="Ankyrin repeat"/>
    <property type="match status" value="1"/>
</dbReference>
<keyword evidence="5" id="KW-1185">Reference proteome</keyword>
<comment type="caution">
    <text evidence="4">The sequence shown here is derived from an EMBL/GenBank/DDBJ whole genome shotgun (WGS) entry which is preliminary data.</text>
</comment>
<protein>
    <submittedName>
        <fullName evidence="4">Ankyrin repeat domain-containing protein 44</fullName>
    </submittedName>
</protein>
<dbReference type="PANTHER" id="PTHR24193">
    <property type="entry name" value="ANKYRIN REPEAT PROTEIN"/>
    <property type="match status" value="1"/>
</dbReference>
<evidence type="ECO:0000256" key="2">
    <source>
        <dbReference type="ARBA" id="ARBA00023043"/>
    </source>
</evidence>
<name>A0ABR2USR4_9PEZI</name>
<dbReference type="PROSITE" id="PS50088">
    <property type="entry name" value="ANK_REPEAT"/>
    <property type="match status" value="2"/>
</dbReference>
<dbReference type="Gene3D" id="1.25.40.20">
    <property type="entry name" value="Ankyrin repeat-containing domain"/>
    <property type="match status" value="1"/>
</dbReference>
<feature type="repeat" description="ANK" evidence="3">
    <location>
        <begin position="67"/>
        <end position="99"/>
    </location>
</feature>
<dbReference type="Pfam" id="PF00023">
    <property type="entry name" value="Ank"/>
    <property type="match status" value="1"/>
</dbReference>
<sequence length="257" mass="28302">MGRTPLHWAASTGDASVVHELLRAGARADVLDKDKRTPLYEACRGNFTLCAERMLGFGADINVAGLFGYRPIHAAATFGSAEILSLLLLHNVDIEGDNNNVRVTLLHITVYYNNVKGCRYLLDLGANIEHVGRDGDTPLFTAVHRNSHESLQLLLSRQPNHFRRSSNDNTLLHRAALNGDQRTLEILAAAKLKGLNIDAKDNKSINARQHFAARLGTSLEHKDALDKLITSLNGRKGNLEIETEDEDLDGDVFHDAP</sequence>
<feature type="repeat" description="ANK" evidence="3">
    <location>
        <begin position="1"/>
        <end position="33"/>
    </location>
</feature>
<proteinExistence type="predicted"/>
<dbReference type="PRINTS" id="PR01415">
    <property type="entry name" value="ANKYRIN"/>
</dbReference>
<evidence type="ECO:0000313" key="5">
    <source>
        <dbReference type="Proteomes" id="UP001408356"/>
    </source>
</evidence>
<dbReference type="Pfam" id="PF12796">
    <property type="entry name" value="Ank_2"/>
    <property type="match status" value="2"/>
</dbReference>
<gene>
    <name evidence="4" type="ORF">SUNI508_08936</name>
</gene>
<dbReference type="SMART" id="SM00248">
    <property type="entry name" value="ANK"/>
    <property type="match status" value="6"/>
</dbReference>
<dbReference type="InterPro" id="IPR002110">
    <property type="entry name" value="Ankyrin_rpt"/>
</dbReference>
<accession>A0ABR2USR4</accession>